<sequence>MEGGREGEERKRDRN</sequence>
<name>A0A0A8Z1H6_ARUDO</name>
<reference evidence="1" key="2">
    <citation type="journal article" date="2015" name="Data Brief">
        <title>Shoot transcriptome of the giant reed, Arundo donax.</title>
        <authorList>
            <person name="Barrero R.A."/>
            <person name="Guerrero F.D."/>
            <person name="Moolhuijzen P."/>
            <person name="Goolsby J.A."/>
            <person name="Tidwell J."/>
            <person name="Bellgard S.E."/>
            <person name="Bellgard M.I."/>
        </authorList>
    </citation>
    <scope>NUCLEOTIDE SEQUENCE</scope>
    <source>
        <tissue evidence="1">Shoot tissue taken approximately 20 cm above the soil surface</tissue>
    </source>
</reference>
<reference evidence="1" key="1">
    <citation type="submission" date="2014-09" db="EMBL/GenBank/DDBJ databases">
        <authorList>
            <person name="Magalhaes I.L.F."/>
            <person name="Oliveira U."/>
            <person name="Santos F.R."/>
            <person name="Vidigal T.H.D.A."/>
            <person name="Brescovit A.D."/>
            <person name="Santos A.J."/>
        </authorList>
    </citation>
    <scope>NUCLEOTIDE SEQUENCE</scope>
    <source>
        <tissue evidence="1">Shoot tissue taken approximately 20 cm above the soil surface</tissue>
    </source>
</reference>
<protein>
    <submittedName>
        <fullName evidence="1">Uncharacterized protein</fullName>
    </submittedName>
</protein>
<dbReference type="EMBL" id="GBRH01265259">
    <property type="protein sequence ID" value="JAD32636.1"/>
    <property type="molecule type" value="Transcribed_RNA"/>
</dbReference>
<accession>A0A0A8Z1H6</accession>
<proteinExistence type="predicted"/>
<organism evidence="1">
    <name type="scientific">Arundo donax</name>
    <name type="common">Giant reed</name>
    <name type="synonym">Donax arundinaceus</name>
    <dbReference type="NCBI Taxonomy" id="35708"/>
    <lineage>
        <taxon>Eukaryota</taxon>
        <taxon>Viridiplantae</taxon>
        <taxon>Streptophyta</taxon>
        <taxon>Embryophyta</taxon>
        <taxon>Tracheophyta</taxon>
        <taxon>Spermatophyta</taxon>
        <taxon>Magnoliopsida</taxon>
        <taxon>Liliopsida</taxon>
        <taxon>Poales</taxon>
        <taxon>Poaceae</taxon>
        <taxon>PACMAD clade</taxon>
        <taxon>Arundinoideae</taxon>
        <taxon>Arundineae</taxon>
        <taxon>Arundo</taxon>
    </lineage>
</organism>
<evidence type="ECO:0000313" key="1">
    <source>
        <dbReference type="EMBL" id="JAD32636.1"/>
    </source>
</evidence>